<dbReference type="EMBL" id="LR796833">
    <property type="protein sequence ID" value="CAB4168746.1"/>
    <property type="molecule type" value="Genomic_DNA"/>
</dbReference>
<reference evidence="5" key="1">
    <citation type="submission" date="2020-05" db="EMBL/GenBank/DDBJ databases">
        <authorList>
            <person name="Chiriac C."/>
            <person name="Salcher M."/>
            <person name="Ghai R."/>
            <person name="Kavagutti S V."/>
        </authorList>
    </citation>
    <scope>NUCLEOTIDE SEQUENCE</scope>
</reference>
<evidence type="ECO:0000313" key="5">
    <source>
        <dbReference type="EMBL" id="CAB4210514.1"/>
    </source>
</evidence>
<evidence type="ECO:0000313" key="3">
    <source>
        <dbReference type="EMBL" id="CAB4181557.1"/>
    </source>
</evidence>
<sequence>MASLDDLLTAAKNIVTAINGVNVTFRASIGTLTSPTLITDTVIATGSGRLVNFAVTITGSGNGAIHNASTVATATAANLLMIVPQTLGVVQVGQAFTAGLVYKRGTGQSANVTYYLG</sequence>
<gene>
    <name evidence="3" type="ORF">UFOVP1069_47</name>
    <name evidence="4" type="ORF">UFOVP1301_20</name>
    <name evidence="5" type="ORF">UFOVP1415_21</name>
    <name evidence="1" type="ORF">UFOVP663_5</name>
    <name evidence="2" type="ORF">UFOVP894_53</name>
</gene>
<dbReference type="EMBL" id="LR797012">
    <property type="protein sequence ID" value="CAB4181557.1"/>
    <property type="molecule type" value="Genomic_DNA"/>
</dbReference>
<accession>A0A6J5S9W0</accession>
<evidence type="ECO:0000313" key="2">
    <source>
        <dbReference type="EMBL" id="CAB4168746.1"/>
    </source>
</evidence>
<dbReference type="EMBL" id="LR797372">
    <property type="protein sequence ID" value="CAB4210514.1"/>
    <property type="molecule type" value="Genomic_DNA"/>
</dbReference>
<name>A0A6J5S9W0_9CAUD</name>
<organism evidence="5">
    <name type="scientific">uncultured Caudovirales phage</name>
    <dbReference type="NCBI Taxonomy" id="2100421"/>
    <lineage>
        <taxon>Viruses</taxon>
        <taxon>Duplodnaviria</taxon>
        <taxon>Heunggongvirae</taxon>
        <taxon>Uroviricota</taxon>
        <taxon>Caudoviricetes</taxon>
        <taxon>Peduoviridae</taxon>
        <taxon>Maltschvirus</taxon>
        <taxon>Maltschvirus maltsch</taxon>
    </lineage>
</organism>
<evidence type="ECO:0000313" key="4">
    <source>
        <dbReference type="EMBL" id="CAB4195575.1"/>
    </source>
</evidence>
<evidence type="ECO:0000313" key="1">
    <source>
        <dbReference type="EMBL" id="CAB4155410.1"/>
    </source>
</evidence>
<dbReference type="EMBL" id="LR796633">
    <property type="protein sequence ID" value="CAB4155410.1"/>
    <property type="molecule type" value="Genomic_DNA"/>
</dbReference>
<protein>
    <submittedName>
        <fullName evidence="5">Uncharacterized protein</fullName>
    </submittedName>
</protein>
<dbReference type="EMBL" id="LR797249">
    <property type="protein sequence ID" value="CAB4195575.1"/>
    <property type="molecule type" value="Genomic_DNA"/>
</dbReference>
<proteinExistence type="predicted"/>